<dbReference type="Proteomes" id="UP001432322">
    <property type="component" value="Unassembled WGS sequence"/>
</dbReference>
<dbReference type="EMBL" id="BTSY01000003">
    <property type="protein sequence ID" value="GMT19835.1"/>
    <property type="molecule type" value="Genomic_DNA"/>
</dbReference>
<keyword evidence="3" id="KW-1185">Reference proteome</keyword>
<reference evidence="2" key="1">
    <citation type="submission" date="2023-10" db="EMBL/GenBank/DDBJ databases">
        <title>Genome assembly of Pristionchus species.</title>
        <authorList>
            <person name="Yoshida K."/>
            <person name="Sommer R.J."/>
        </authorList>
    </citation>
    <scope>NUCLEOTIDE SEQUENCE</scope>
    <source>
        <strain evidence="2">RS5133</strain>
    </source>
</reference>
<feature type="compositionally biased region" description="Low complexity" evidence="1">
    <location>
        <begin position="193"/>
        <end position="206"/>
    </location>
</feature>
<feature type="region of interest" description="Disordered" evidence="1">
    <location>
        <begin position="149"/>
        <end position="221"/>
    </location>
</feature>
<accession>A0AAV5VJJ5</accession>
<feature type="region of interest" description="Disordered" evidence="1">
    <location>
        <begin position="1"/>
        <end position="20"/>
    </location>
</feature>
<feature type="non-terminal residue" evidence="2">
    <location>
        <position position="1"/>
    </location>
</feature>
<evidence type="ECO:0000313" key="2">
    <source>
        <dbReference type="EMBL" id="GMT19835.1"/>
    </source>
</evidence>
<feature type="compositionally biased region" description="Polar residues" evidence="1">
    <location>
        <begin position="157"/>
        <end position="177"/>
    </location>
</feature>
<feature type="compositionally biased region" description="Basic and acidic residues" evidence="1">
    <location>
        <begin position="178"/>
        <end position="192"/>
    </location>
</feature>
<comment type="caution">
    <text evidence="2">The sequence shown here is derived from an EMBL/GenBank/DDBJ whole genome shotgun (WGS) entry which is preliminary data.</text>
</comment>
<protein>
    <submittedName>
        <fullName evidence="2">Uncharacterized protein</fullName>
    </submittedName>
</protein>
<feature type="non-terminal residue" evidence="2">
    <location>
        <position position="292"/>
    </location>
</feature>
<evidence type="ECO:0000256" key="1">
    <source>
        <dbReference type="SAM" id="MobiDB-lite"/>
    </source>
</evidence>
<gene>
    <name evidence="2" type="ORF">PFISCL1PPCAC_11132</name>
</gene>
<evidence type="ECO:0000313" key="3">
    <source>
        <dbReference type="Proteomes" id="UP001432322"/>
    </source>
</evidence>
<organism evidence="2 3">
    <name type="scientific">Pristionchus fissidentatus</name>
    <dbReference type="NCBI Taxonomy" id="1538716"/>
    <lineage>
        <taxon>Eukaryota</taxon>
        <taxon>Metazoa</taxon>
        <taxon>Ecdysozoa</taxon>
        <taxon>Nematoda</taxon>
        <taxon>Chromadorea</taxon>
        <taxon>Rhabditida</taxon>
        <taxon>Rhabditina</taxon>
        <taxon>Diplogasteromorpha</taxon>
        <taxon>Diplogasteroidea</taxon>
        <taxon>Neodiplogasteridae</taxon>
        <taxon>Pristionchus</taxon>
    </lineage>
</organism>
<feature type="compositionally biased region" description="Basic residues" evidence="1">
    <location>
        <begin position="207"/>
        <end position="217"/>
    </location>
</feature>
<sequence>SCGEPTMKRRKQRDADPSSRPISSFYNFAKMGSISIAAMKKLGEYSVQDDIHGAELCDLFNRLTVYYRRMKVAEQFQSERESNQDDMYERTTASSTAYTSKIISTTPSEVVTVDDEENHPETSSKRYDYEAEQASIVTVSFDPVETDTFELPITPPIEQNTVETESYNSQFSPLSSSHRVEHERRPHSRNDRSMSMSPHSSHSRSPSPHRHSTRTVHNKSASSHSEFLDSCAFCSSTRHESMHCDVYRTCNRRHDRKRELGLCLYCLLRYDPVYCSSQEHRVPCKICGKHKT</sequence>
<proteinExistence type="predicted"/>
<name>A0AAV5VJJ5_9BILA</name>
<dbReference type="AlphaFoldDB" id="A0AAV5VJJ5"/>